<dbReference type="GO" id="GO:0051018">
    <property type="term" value="F:protein kinase A binding"/>
    <property type="evidence" value="ECO:0007669"/>
    <property type="project" value="TreeGrafter"/>
</dbReference>
<dbReference type="GeneID" id="117237105"/>
<gene>
    <name evidence="4" type="primary">LOC117237105</name>
</gene>
<protein>
    <submittedName>
        <fullName evidence="4">GSK3-beta interaction protein</fullName>
    </submittedName>
</protein>
<evidence type="ECO:0000313" key="4">
    <source>
        <dbReference type="RefSeq" id="XP_033356640.1"/>
    </source>
</evidence>
<sequence length="118" mass="13778">MKEEVNNKELDKDHWKLEAQTIINDVKQHVTDIKISEKLRNNNHFLYLNLITLEGLKFCIELSSVGFTIVGNEHDDTSKRESEHYETPYSLLNFVSPQYRDSFGNSLVHKLKQLSNSQ</sequence>
<dbReference type="AlphaFoldDB" id="A0A6J3KU89"/>
<dbReference type="Proteomes" id="UP000504631">
    <property type="component" value="Unplaced"/>
</dbReference>
<dbReference type="PANTHER" id="PTHR12490">
    <property type="entry name" value="GSK3B-INTERACTING PROTEIN"/>
    <property type="match status" value="1"/>
</dbReference>
<evidence type="ECO:0000259" key="2">
    <source>
        <dbReference type="Pfam" id="PF05303"/>
    </source>
</evidence>
<reference evidence="4" key="1">
    <citation type="submission" date="2025-08" db="UniProtKB">
        <authorList>
            <consortium name="RefSeq"/>
        </authorList>
    </citation>
    <scope>IDENTIFICATION</scope>
    <source>
        <tissue evidence="4">Muscle</tissue>
    </source>
</reference>
<dbReference type="InterPro" id="IPR037395">
    <property type="entry name" value="GSKIP"/>
</dbReference>
<comment type="similarity">
    <text evidence="1">Belongs to the GSKIP family.</text>
</comment>
<organism evidence="3 4">
    <name type="scientific">Bombus vosnesenskii</name>
    <dbReference type="NCBI Taxonomy" id="207650"/>
    <lineage>
        <taxon>Eukaryota</taxon>
        <taxon>Metazoa</taxon>
        <taxon>Ecdysozoa</taxon>
        <taxon>Arthropoda</taxon>
        <taxon>Hexapoda</taxon>
        <taxon>Insecta</taxon>
        <taxon>Pterygota</taxon>
        <taxon>Neoptera</taxon>
        <taxon>Endopterygota</taxon>
        <taxon>Hymenoptera</taxon>
        <taxon>Apocrita</taxon>
        <taxon>Aculeata</taxon>
        <taxon>Apoidea</taxon>
        <taxon>Anthophila</taxon>
        <taxon>Apidae</taxon>
        <taxon>Bombus</taxon>
        <taxon>Pyrobombus</taxon>
    </lineage>
</organism>
<name>A0A6J3KU89_9HYME</name>
<evidence type="ECO:0000256" key="1">
    <source>
        <dbReference type="ARBA" id="ARBA00009571"/>
    </source>
</evidence>
<dbReference type="Gene3D" id="3.30.2280.10">
    <property type="entry name" value="Hypothetical protein (hspc210)"/>
    <property type="match status" value="1"/>
</dbReference>
<dbReference type="SUPFAM" id="SSF103107">
    <property type="entry name" value="Hypothetical protein c14orf129, hspc210"/>
    <property type="match status" value="1"/>
</dbReference>
<dbReference type="PANTHER" id="PTHR12490:SF4">
    <property type="entry name" value="GSK3B-INTERACTING PROTEIN"/>
    <property type="match status" value="1"/>
</dbReference>
<feature type="domain" description="GSKIP" evidence="2">
    <location>
        <begin position="16"/>
        <end position="114"/>
    </location>
</feature>
<dbReference type="InterPro" id="IPR007967">
    <property type="entry name" value="GSKIP_dom"/>
</dbReference>
<dbReference type="Pfam" id="PF05303">
    <property type="entry name" value="GSKIP_dom"/>
    <property type="match status" value="1"/>
</dbReference>
<dbReference type="GO" id="GO:0005737">
    <property type="term" value="C:cytoplasm"/>
    <property type="evidence" value="ECO:0007669"/>
    <property type="project" value="TreeGrafter"/>
</dbReference>
<dbReference type="RefSeq" id="XP_033356640.1">
    <property type="nucleotide sequence ID" value="XM_033500749.1"/>
</dbReference>
<accession>A0A6J3KU89</accession>
<dbReference type="GO" id="GO:0019207">
    <property type="term" value="F:kinase regulator activity"/>
    <property type="evidence" value="ECO:0007669"/>
    <property type="project" value="TreeGrafter"/>
</dbReference>
<dbReference type="GO" id="GO:0060828">
    <property type="term" value="P:regulation of canonical Wnt signaling pathway"/>
    <property type="evidence" value="ECO:0007669"/>
    <property type="project" value="InterPro"/>
</dbReference>
<dbReference type="KEGG" id="bvk:117237105"/>
<keyword evidence="3" id="KW-1185">Reference proteome</keyword>
<dbReference type="InterPro" id="IPR023231">
    <property type="entry name" value="GSKIP_dom_sf"/>
</dbReference>
<proteinExistence type="inferred from homology"/>
<evidence type="ECO:0000313" key="3">
    <source>
        <dbReference type="Proteomes" id="UP000504631"/>
    </source>
</evidence>